<name>A0A0F9MEN7_9ZZZZ</name>
<sequence length="66" mass="7580">MLIGNQSIKVLKGSTSYKVRVPIFTKVQIEQEINPEGEDEKKETTISYFKLGSVFDISQTSEYENY</sequence>
<proteinExistence type="predicted"/>
<comment type="caution">
    <text evidence="1">The sequence shown here is derived from an EMBL/GenBank/DDBJ whole genome shotgun (WGS) entry which is preliminary data.</text>
</comment>
<accession>A0A0F9MEN7</accession>
<dbReference type="AlphaFoldDB" id="A0A0F9MEN7"/>
<dbReference type="EMBL" id="LAZR01005708">
    <property type="protein sequence ID" value="KKM97786.1"/>
    <property type="molecule type" value="Genomic_DNA"/>
</dbReference>
<evidence type="ECO:0000313" key="1">
    <source>
        <dbReference type="EMBL" id="KKM97786.1"/>
    </source>
</evidence>
<reference evidence="1" key="1">
    <citation type="journal article" date="2015" name="Nature">
        <title>Complex archaea that bridge the gap between prokaryotes and eukaryotes.</title>
        <authorList>
            <person name="Spang A."/>
            <person name="Saw J.H."/>
            <person name="Jorgensen S.L."/>
            <person name="Zaremba-Niedzwiedzka K."/>
            <person name="Martijn J."/>
            <person name="Lind A.E."/>
            <person name="van Eijk R."/>
            <person name="Schleper C."/>
            <person name="Guy L."/>
            <person name="Ettema T.J."/>
        </authorList>
    </citation>
    <scope>NUCLEOTIDE SEQUENCE</scope>
</reference>
<protein>
    <submittedName>
        <fullName evidence="1">Uncharacterized protein</fullName>
    </submittedName>
</protein>
<gene>
    <name evidence="1" type="ORF">LCGC14_1164520</name>
</gene>
<organism evidence="1">
    <name type="scientific">marine sediment metagenome</name>
    <dbReference type="NCBI Taxonomy" id="412755"/>
    <lineage>
        <taxon>unclassified sequences</taxon>
        <taxon>metagenomes</taxon>
        <taxon>ecological metagenomes</taxon>
    </lineage>
</organism>